<dbReference type="BioCyc" id="MHAE859194:G1GR7-307-MONOMER"/>
<dbReference type="KEGG" id="mhf:MHF_0310"/>
<reference evidence="1 2" key="1">
    <citation type="journal article" date="2011" name="J. Bacteriol.">
        <title>Complete genome sequences of two hemotropic Mycoplasmas, Mycoplasma haemofelis strain Ohio2 and Mycoplasma suis strain Illinois.</title>
        <authorList>
            <person name="Messick J.B."/>
            <person name="Santos A.P."/>
            <person name="Guimaraes A.M."/>
        </authorList>
    </citation>
    <scope>NUCLEOTIDE SEQUENCE [LARGE SCALE GENOMIC DNA]</scope>
    <source>
        <strain evidence="1 2">Ohio2</strain>
    </source>
</reference>
<dbReference type="HOGENOM" id="CLU_098620_1_1_14"/>
<evidence type="ECO:0000313" key="1">
    <source>
        <dbReference type="EMBL" id="AEG72590.1"/>
    </source>
</evidence>
<accession>F6FGR7</accession>
<dbReference type="AlphaFoldDB" id="F6FGR7"/>
<organism evidence="1 2">
    <name type="scientific">Mycoplasma haemofelis (strain Ohio2)</name>
    <dbReference type="NCBI Taxonomy" id="859194"/>
    <lineage>
        <taxon>Bacteria</taxon>
        <taxon>Bacillati</taxon>
        <taxon>Mycoplasmatota</taxon>
        <taxon>Mollicutes</taxon>
        <taxon>Mycoplasmataceae</taxon>
        <taxon>Mycoplasma</taxon>
    </lineage>
</organism>
<gene>
    <name evidence="1" type="ordered locus">MHF_0310</name>
</gene>
<dbReference type="Proteomes" id="UP000007952">
    <property type="component" value="Chromosome"/>
</dbReference>
<dbReference type="EMBL" id="CP002808">
    <property type="protein sequence ID" value="AEG72590.1"/>
    <property type="molecule type" value="Genomic_DNA"/>
</dbReference>
<proteinExistence type="predicted"/>
<sequence>MNKGLLFLGGAGATGAAATGLALNKDKIFGSQKTYSISSLLNKEHKILISADESSHWDSKWKEYLASGVNEWNIPEWKGKTDPASIPQSFKDKCSNISNKEVTGVKDPIYEEVVKYCSRGKVMTDRFKEDGVELMSKDGKDNEWNDGFDKYKVLADNLKIKGIDIKSTDDKGTSSNLDKIKNGCHDVSSKPVNDSDYSYESIKEWCTIAKASN</sequence>
<protein>
    <submittedName>
        <fullName evidence="1">Uncharacterized protein</fullName>
    </submittedName>
</protein>
<evidence type="ECO:0000313" key="2">
    <source>
        <dbReference type="Proteomes" id="UP000007952"/>
    </source>
</evidence>
<reference key="2">
    <citation type="submission" date="2011-05" db="EMBL/GenBank/DDBJ databases">
        <title>The Genome of Mycoplasma haemofelis Strain Ohio2, a pathogenic hemoplasma of the cat.</title>
        <authorList>
            <person name="Santos A.P."/>
            <person name="Guimaraes A.M.S."/>
            <person name="SanMiguel P.J."/>
            <person name="Martin S.W."/>
            <person name="Messick J.B."/>
        </authorList>
    </citation>
    <scope>NUCLEOTIDE SEQUENCE</scope>
    <source>
        <strain>Ohio2</strain>
    </source>
</reference>
<dbReference type="STRING" id="859194.MHF_0310"/>
<name>F6FGR7_MYCHI</name>